<evidence type="ECO:0000256" key="8">
    <source>
        <dbReference type="PROSITE-ProRule" id="PRU01384"/>
    </source>
</evidence>
<comment type="subcellular location">
    <subcellularLocation>
        <location evidence="7">Cell membrane</location>
        <topology evidence="7">Peripheral membrane protein</topology>
    </subcellularLocation>
</comment>
<dbReference type="InterPro" id="IPR002205">
    <property type="entry name" value="Topo_IIA_dom_A"/>
</dbReference>
<dbReference type="EC" id="5.6.2.2" evidence="7"/>
<dbReference type="InterPro" id="IPR013760">
    <property type="entry name" value="Topo_IIA-like_dom_sf"/>
</dbReference>
<dbReference type="Pfam" id="PF00521">
    <property type="entry name" value="DNA_topoisoIV"/>
    <property type="match status" value="1"/>
</dbReference>
<dbReference type="SUPFAM" id="SSF101904">
    <property type="entry name" value="GyrA/ParC C-terminal domain-like"/>
    <property type="match status" value="1"/>
</dbReference>
<dbReference type="GO" id="GO:0009330">
    <property type="term" value="C:DNA topoisomerase type II (double strand cut, ATP-hydrolyzing) complex"/>
    <property type="evidence" value="ECO:0007669"/>
    <property type="project" value="UniProtKB-ARBA"/>
</dbReference>
<dbReference type="RefSeq" id="WP_215340151.1">
    <property type="nucleotide sequence ID" value="NZ_JAGSGD010000001.1"/>
</dbReference>
<dbReference type="FunFam" id="1.10.268.10:FF:000001">
    <property type="entry name" value="DNA gyrase subunit A"/>
    <property type="match status" value="1"/>
</dbReference>
<dbReference type="GO" id="GO:0005737">
    <property type="term" value="C:cytoplasm"/>
    <property type="evidence" value="ECO:0007669"/>
    <property type="project" value="TreeGrafter"/>
</dbReference>
<dbReference type="Gene3D" id="1.10.268.10">
    <property type="entry name" value="Topoisomerase, domain 3"/>
    <property type="match status" value="1"/>
</dbReference>
<feature type="site" description="Interaction with DNA" evidence="7">
    <location>
        <position position="88"/>
    </location>
</feature>
<comment type="similarity">
    <text evidence="7">Belongs to the type II topoisomerase GyrA/ParC subunit family. ParC type 1 subfamily.</text>
</comment>
<dbReference type="GO" id="GO:0003677">
    <property type="term" value="F:DNA binding"/>
    <property type="evidence" value="ECO:0007669"/>
    <property type="project" value="UniProtKB-UniRule"/>
</dbReference>
<comment type="subunit">
    <text evidence="7">Heterotetramer composed of ParC and ParE.</text>
</comment>
<keyword evidence="4 7" id="KW-0238">DNA-binding</keyword>
<evidence type="ECO:0000256" key="2">
    <source>
        <dbReference type="ARBA" id="ARBA00022475"/>
    </source>
</evidence>
<dbReference type="InterPro" id="IPR013758">
    <property type="entry name" value="Topo_IIA_A/C_ab"/>
</dbReference>
<dbReference type="NCBIfam" id="NF004044">
    <property type="entry name" value="PRK05561.1"/>
    <property type="match status" value="1"/>
</dbReference>
<dbReference type="GO" id="GO:0007059">
    <property type="term" value="P:chromosome segregation"/>
    <property type="evidence" value="ECO:0007669"/>
    <property type="project" value="UniProtKB-UniRule"/>
</dbReference>
<dbReference type="Proteomes" id="UP000622580">
    <property type="component" value="Unassembled WGS sequence"/>
</dbReference>
<feature type="active site" description="O-(5'-phospho-DNA)-tyrosine intermediate" evidence="7 8">
    <location>
        <position position="130"/>
    </location>
</feature>
<evidence type="ECO:0000256" key="3">
    <source>
        <dbReference type="ARBA" id="ARBA00023029"/>
    </source>
</evidence>
<evidence type="ECO:0000256" key="6">
    <source>
        <dbReference type="ARBA" id="ARBA00023235"/>
    </source>
</evidence>
<evidence type="ECO:0000256" key="1">
    <source>
        <dbReference type="ARBA" id="ARBA00000185"/>
    </source>
</evidence>
<proteinExistence type="inferred from homology"/>
<accession>A0A941CZX4</accession>
<dbReference type="InterPro" id="IPR035516">
    <property type="entry name" value="Gyrase/topoIV_suA_C"/>
</dbReference>
<dbReference type="GO" id="GO:0005524">
    <property type="term" value="F:ATP binding"/>
    <property type="evidence" value="ECO:0007669"/>
    <property type="project" value="InterPro"/>
</dbReference>
<dbReference type="GO" id="GO:0019897">
    <property type="term" value="C:extrinsic component of plasma membrane"/>
    <property type="evidence" value="ECO:0007669"/>
    <property type="project" value="UniProtKB-UniRule"/>
</dbReference>
<dbReference type="EMBL" id="JAGSGD010000001">
    <property type="protein sequence ID" value="MBR7619765.1"/>
    <property type="molecule type" value="Genomic_DNA"/>
</dbReference>
<feature type="site" description="Transition state stabilizer" evidence="7">
    <location>
        <position position="129"/>
    </location>
</feature>
<keyword evidence="5 7" id="KW-0472">Membrane</keyword>
<dbReference type="PANTHER" id="PTHR43493">
    <property type="entry name" value="DNA GYRASE/TOPOISOMERASE SUBUNIT A"/>
    <property type="match status" value="1"/>
</dbReference>
<dbReference type="CDD" id="cd00187">
    <property type="entry name" value="TOP4c"/>
    <property type="match status" value="1"/>
</dbReference>
<organism evidence="10 11">
    <name type="scientific">Phenylobacterium glaciei</name>
    <dbReference type="NCBI Taxonomy" id="2803784"/>
    <lineage>
        <taxon>Bacteria</taxon>
        <taxon>Pseudomonadati</taxon>
        <taxon>Pseudomonadota</taxon>
        <taxon>Alphaproteobacteria</taxon>
        <taxon>Caulobacterales</taxon>
        <taxon>Caulobacteraceae</taxon>
        <taxon>Phenylobacterium</taxon>
    </lineage>
</organism>
<comment type="caution">
    <text evidence="10">The sequence shown here is derived from an EMBL/GenBank/DDBJ whole genome shotgun (WGS) entry which is preliminary data.</text>
</comment>
<dbReference type="PROSITE" id="PS52040">
    <property type="entry name" value="TOPO_IIA"/>
    <property type="match status" value="1"/>
</dbReference>
<gene>
    <name evidence="7 10" type="primary">parC</name>
    <name evidence="10" type="ORF">JKL49_10230</name>
</gene>
<evidence type="ECO:0000313" key="11">
    <source>
        <dbReference type="Proteomes" id="UP000622580"/>
    </source>
</evidence>
<dbReference type="Gene3D" id="3.30.1360.40">
    <property type="match status" value="1"/>
</dbReference>
<comment type="catalytic activity">
    <reaction evidence="1 7 8">
        <text>ATP-dependent breakage, passage and rejoining of double-stranded DNA.</text>
        <dbReference type="EC" id="5.6.2.2"/>
    </reaction>
</comment>
<keyword evidence="6 7" id="KW-0413">Isomerase</keyword>
<dbReference type="GO" id="GO:0003918">
    <property type="term" value="F:DNA topoisomerase type II (double strand cut, ATP-hydrolyzing) activity"/>
    <property type="evidence" value="ECO:0007669"/>
    <property type="project" value="UniProtKB-UniRule"/>
</dbReference>
<keyword evidence="11" id="KW-1185">Reference proteome</keyword>
<evidence type="ECO:0000256" key="4">
    <source>
        <dbReference type="ARBA" id="ARBA00023125"/>
    </source>
</evidence>
<dbReference type="Gene3D" id="3.90.199.10">
    <property type="entry name" value="Topoisomerase II, domain 5"/>
    <property type="match status" value="1"/>
</dbReference>
<dbReference type="HAMAP" id="MF_00936">
    <property type="entry name" value="ParC_type1"/>
    <property type="match status" value="1"/>
</dbReference>
<feature type="site" description="Interaction with DNA" evidence="7">
    <location>
        <position position="50"/>
    </location>
</feature>
<dbReference type="InterPro" id="IPR006691">
    <property type="entry name" value="GyrA/parC_rep"/>
</dbReference>
<dbReference type="GO" id="GO:0006265">
    <property type="term" value="P:DNA topological change"/>
    <property type="evidence" value="ECO:0007669"/>
    <property type="project" value="UniProtKB-UniRule"/>
</dbReference>
<sequence length="749" mass="82891">MSKHTPPPFDGDGDRIIDEPLSEALSRRYLAYALSTITGRALPDVRDGLKPVHRRLMYAMRMLRLDPTTTAKKCARVVGDVIGKYHPHGDVAVYEALVRLAQDFAQRYPLVDGQGNFGNIDGDNAAAMRYTECKLTVAAQLLLDGIDEDAVDFRSTYDGEDEEPVVLPAGFPNLLANGSSGIAVGMATSIPPHNAAELIDACLLLLSNREATTLDLLELVQGPDFPTGGIIVEPKASMAETYETGRGGVRVRARWSKEDNGRGTYQIVITEIPYQVKKADLVEQLAGLIELKKAPLLGDVRDESAEDVRLILEPKSRNVEPEVLMESLFKLSDLETRFPVNMNVLDARGTPGVMSLKRCLQSFLDHRREVLVRRARFRLAKIEARLHILDGMVIAFLNLDEVIRIVRYEDEPKAKLIAAFELSDIQADAILNTRLRQLARLEEMELRREHAELAEERDGLVKMLGDDKQQWRLVGVGLKDVRAILGPDTTLGRRRSTFDVAPVWDAEAAMEAMIVREPITVILSDRGWIRAAKGRVEDPSELKFKEGDKLGFLVSAETTDKLLIFASDGRFFTVGCDKLPSARGHGEPLRLMLDLDDKTDIIDLFPFKAGSKRVIASKEGYGFVMPEEEAISARRAGKQVLNVGAKGAAFAMPATGDHLGVIGDNGKILIFPLAELPEMPRGKGVKLQTYREGGLRDAIIFNEADGATWIDTAGRTRVWAEWKDWLARRAAAGKLAPKGFPTSKRFKPK</sequence>
<evidence type="ECO:0000256" key="7">
    <source>
        <dbReference type="HAMAP-Rule" id="MF_00936"/>
    </source>
</evidence>
<comment type="function">
    <text evidence="7">Topoisomerase IV is essential for chromosome segregation. It relaxes supercoiled DNA. Performs the decatenation events required during the replication of a circular DNA molecule.</text>
</comment>
<dbReference type="Pfam" id="PF03989">
    <property type="entry name" value="DNA_gyraseA_C"/>
    <property type="match status" value="3"/>
</dbReference>
<dbReference type="InterPro" id="IPR013757">
    <property type="entry name" value="Topo_IIA_A_a_sf"/>
</dbReference>
<evidence type="ECO:0000256" key="5">
    <source>
        <dbReference type="ARBA" id="ARBA00023136"/>
    </source>
</evidence>
<dbReference type="AlphaFoldDB" id="A0A941CZX4"/>
<reference evidence="10" key="1">
    <citation type="submission" date="2021-04" db="EMBL/GenBank/DDBJ databases">
        <title>Draft genome assembly of strain Phenylobacterium sp. 20VBR1 using MiniION and Illumina platforms.</title>
        <authorList>
            <person name="Thomas F.A."/>
            <person name="Krishnan K.P."/>
            <person name="Sinha R.K."/>
        </authorList>
    </citation>
    <scope>NUCLEOTIDE SEQUENCE</scope>
    <source>
        <strain evidence="10">20VBR1</strain>
    </source>
</reference>
<keyword evidence="3 7" id="KW-0799">Topoisomerase</keyword>
<dbReference type="GO" id="GO:0005694">
    <property type="term" value="C:chromosome"/>
    <property type="evidence" value="ECO:0007669"/>
    <property type="project" value="InterPro"/>
</dbReference>
<dbReference type="SUPFAM" id="SSF56719">
    <property type="entry name" value="Type II DNA topoisomerase"/>
    <property type="match status" value="1"/>
</dbReference>
<evidence type="ECO:0000313" key="10">
    <source>
        <dbReference type="EMBL" id="MBR7619765.1"/>
    </source>
</evidence>
<dbReference type="NCBIfam" id="TIGR01062">
    <property type="entry name" value="parC_Gneg"/>
    <property type="match status" value="1"/>
</dbReference>
<keyword evidence="2 7" id="KW-1003">Cell membrane</keyword>
<protein>
    <recommendedName>
        <fullName evidence="7">DNA topoisomerase 4 subunit A</fullName>
        <ecNumber evidence="7">5.6.2.2</ecNumber>
    </recommendedName>
    <alternativeName>
        <fullName evidence="7">Topoisomerase IV subunit A</fullName>
    </alternativeName>
</protein>
<evidence type="ECO:0000259" key="9">
    <source>
        <dbReference type="PROSITE" id="PS52040"/>
    </source>
</evidence>
<dbReference type="PANTHER" id="PTHR43493:SF1">
    <property type="entry name" value="DNA TOPOISOMERASE 4 SUBUNIT A"/>
    <property type="match status" value="1"/>
</dbReference>
<dbReference type="InterPro" id="IPR005742">
    <property type="entry name" value="TopoIV_A_Gneg"/>
</dbReference>
<dbReference type="Gene3D" id="2.120.10.90">
    <property type="entry name" value="DNA gyrase/topoisomerase IV, subunit A, C-terminal"/>
    <property type="match status" value="1"/>
</dbReference>
<feature type="domain" description="Topo IIA-type catalytic" evidence="9">
    <location>
        <begin position="42"/>
        <end position="508"/>
    </location>
</feature>
<dbReference type="InterPro" id="IPR050220">
    <property type="entry name" value="Type_II_DNA_Topoisomerases"/>
</dbReference>
<name>A0A941CZX4_9CAUL</name>
<feature type="site" description="Interaction with DNA" evidence="7">
    <location>
        <position position="86"/>
    </location>
</feature>
<dbReference type="SMART" id="SM00434">
    <property type="entry name" value="TOP4c"/>
    <property type="match status" value="1"/>
</dbReference>